<dbReference type="Proteomes" id="UP001164929">
    <property type="component" value="Chromosome 13"/>
</dbReference>
<evidence type="ECO:0000259" key="8">
    <source>
        <dbReference type="Pfam" id="PF12146"/>
    </source>
</evidence>
<evidence type="ECO:0000256" key="5">
    <source>
        <dbReference type="ARBA" id="ARBA00023315"/>
    </source>
</evidence>
<dbReference type="GO" id="GO:0019432">
    <property type="term" value="P:triglyceride biosynthetic process"/>
    <property type="evidence" value="ECO:0007669"/>
    <property type="project" value="UniProtKB-ARBA"/>
</dbReference>
<keyword evidence="5" id="KW-0012">Acyltransferase</keyword>
<feature type="region of interest" description="Disordered" evidence="7">
    <location>
        <begin position="860"/>
        <end position="880"/>
    </location>
</feature>
<protein>
    <recommendedName>
        <fullName evidence="8">Serine aminopeptidase S33 domain-containing protein</fullName>
    </recommendedName>
</protein>
<dbReference type="Gene3D" id="2.130.10.10">
    <property type="entry name" value="YVTN repeat-like/Quinoprotein amine dehydrogenase"/>
    <property type="match status" value="2"/>
</dbReference>
<organism evidence="9 10">
    <name type="scientific">Populus alba x Populus x berolinensis</name>
    <dbReference type="NCBI Taxonomy" id="444605"/>
    <lineage>
        <taxon>Eukaryota</taxon>
        <taxon>Viridiplantae</taxon>
        <taxon>Streptophyta</taxon>
        <taxon>Embryophyta</taxon>
        <taxon>Tracheophyta</taxon>
        <taxon>Spermatophyta</taxon>
        <taxon>Magnoliopsida</taxon>
        <taxon>eudicotyledons</taxon>
        <taxon>Gunneridae</taxon>
        <taxon>Pentapetalae</taxon>
        <taxon>rosids</taxon>
        <taxon>fabids</taxon>
        <taxon>Malpighiales</taxon>
        <taxon>Salicaceae</taxon>
        <taxon>Saliceae</taxon>
        <taxon>Populus</taxon>
    </lineage>
</organism>
<dbReference type="Pfam" id="PF03982">
    <property type="entry name" value="DAGAT"/>
    <property type="match status" value="1"/>
</dbReference>
<evidence type="ECO:0000256" key="3">
    <source>
        <dbReference type="ARBA" id="ARBA00022679"/>
    </source>
</evidence>
<dbReference type="InterPro" id="IPR029058">
    <property type="entry name" value="AB_hydrolase_fold"/>
</dbReference>
<dbReference type="CDD" id="cd07987">
    <property type="entry name" value="LPLAT_MGAT-like"/>
    <property type="match status" value="1"/>
</dbReference>
<evidence type="ECO:0000256" key="7">
    <source>
        <dbReference type="SAM" id="MobiDB-lite"/>
    </source>
</evidence>
<dbReference type="Pfam" id="PF11816">
    <property type="entry name" value="DUF3337"/>
    <property type="match status" value="1"/>
</dbReference>
<gene>
    <name evidence="9" type="ORF">NC653_030553</name>
</gene>
<keyword evidence="3" id="KW-0808">Transferase</keyword>
<dbReference type="PROSITE" id="PS50294">
    <property type="entry name" value="WD_REPEATS_REGION"/>
    <property type="match status" value="2"/>
</dbReference>
<dbReference type="PROSITE" id="PS50082">
    <property type="entry name" value="WD_REPEATS_2"/>
    <property type="match status" value="3"/>
</dbReference>
<dbReference type="CDD" id="cd00200">
    <property type="entry name" value="WD40"/>
    <property type="match status" value="1"/>
</dbReference>
<dbReference type="PANTHER" id="PTHR22753">
    <property type="entry name" value="TRANSMEMBRANE PROTEIN 68"/>
    <property type="match status" value="1"/>
</dbReference>
<comment type="similarity">
    <text evidence="1">Belongs to the diacylglycerol acyltransferase family.</text>
</comment>
<sequence>MHRVGSAGNTNNSVRPRKEKRLTYVLSDADDTKHCAGINCLKVLKSTVSDGRDYLFTGSRDGTLKRWALSEDSATCSATFESHVDWVNDAVLAGDRTLVSCSSDTTLKAWNCLSDGTCTKTLRQHSDYVICLAAAEKNSNVVASGGLGGEVFIWDVEAALTPVSKSGDAMEDDCSNGVNGSTNSLPVTSLRTISSSNSISAHTSQSHGYVPVGAKGHKESVYALAMNDSGTRLVSGGTEKVVRVWDPRTGSKAMKLRGHTDNIRALLLDSTGRYCLSGSSDSMIRLWDLGMQRCVHSYAVHTDSVWALASTPTFSHVYSGGRDLSLYLTDLVTRESLLLCTKEHPILQLALHDDSIWAATTDSSVHRWPAEAHNPQKVFQRGGSFLAGNLSFSRARVSLEGSTPVPVYKEPTLTIPGTPAIVQHEILNNRRHVLTKDTAGSVKLWEITRGIVVEDYGKVSFEEKKEQLFEMVSIPAWFTVDTRLGSLSVHLDTPQCFSAEMYSADLNIAGKPEDDKVNLARETLKGLLAHWLAKRRHRLGSPTSANGDVLSGKDFAHRSLGHSRVEVDGGAENDSKVYPPFEFSTVSPPSVVTEGSQGGPWRKKITDLDGSEDEKDFPWWCLDCVLNNRLPPRENTKCSFYLHPCEGSAFQILTQGKLSAPRILRIHKVVNYVVEKLVPDKPLDNVNTDGTFAPGIGGPLQHSVVGDGSFRSGLKPWQKPKPSIEILCNNQVLSPEMSLATVRAYIWKKPEDLTLNYRVVQGRLAWLVVIEIMYLCEIPGKISILLGVLHLNGRIQSTLVNLENQSLNLLRRSFAFSFCWTDALISSFLIQPMASVVSSQALYCSFSTPEITPRFRVRVQSGSGGGNSKVSPSDSALVSGEKDKKVGGRIDSWNASLKGGVKKKSVKDVISSDLDVLWDDGYGTKTAKDFFEGAKEMIRPDGGPPRWFCPTECGQPLKDSPILLFCTGIVGVGLALTLHHKALGKVFEVRCLHIPVNDRTPFEGLVKFVEETVRLEHASSPNKPIYLVGDSFGGCLVLAVAARNPEIDLVVILANPATSFDRSQVRSLITLWEALPDGLYNALPYLLSFVMGNPVEMARVNIEYRLPPRLQIEQLFQNLIALLPHLSDLVDLIPKDTLIWKLKLLKSAASYANSRLHAVKAEVLVLSSGNDHLLPSGDEAQRLKRTLKNCTVRYFKDNGHNILLEDGVNLLTVIKGTGKYRRSRRIDLVLDFIPPSMSEFKQGYDEVIGLLRFATGSAMFSTLNDGKIVKGLHGVPNEGPVLLVGYHMLMGLEVYSLVPEFLREKNIMVHGVTHPVVFRERQGVSSPEFSLADWMKVMGAVPVTASNLFNLLSTKSHVLLYPGGAREALHNRGEEYKLFWPDQQEFVRMAAKFGATIVPFGTVGEDDVAELVLDYNDFMKIPVLNDYIRDANRDSIRLRDKSKGEVANQELYLPGLLPKVPGRFYFLFGKPIETRGRKEEILEDREKANQLYLHIKSEVERCIAYLLKKREEDPYRSIVDRTVYRALHSPLHEVPAFDP</sequence>
<dbReference type="Pfam" id="PF12146">
    <property type="entry name" value="Hydrolase_4"/>
    <property type="match status" value="1"/>
</dbReference>
<dbReference type="SMART" id="SM00320">
    <property type="entry name" value="WD40"/>
    <property type="match status" value="7"/>
</dbReference>
<evidence type="ECO:0000256" key="1">
    <source>
        <dbReference type="ARBA" id="ARBA00005420"/>
    </source>
</evidence>
<keyword evidence="2 6" id="KW-0853">WD repeat</keyword>
<evidence type="ECO:0000313" key="10">
    <source>
        <dbReference type="Proteomes" id="UP001164929"/>
    </source>
</evidence>
<dbReference type="InterPro" id="IPR015943">
    <property type="entry name" value="WD40/YVTN_repeat-like_dom_sf"/>
</dbReference>
<dbReference type="InterPro" id="IPR019775">
    <property type="entry name" value="WD40_repeat_CS"/>
</dbReference>
<feature type="repeat" description="WD" evidence="6">
    <location>
        <begin position="122"/>
        <end position="157"/>
    </location>
</feature>
<feature type="domain" description="Serine aminopeptidase S33" evidence="8">
    <location>
        <begin position="1011"/>
        <end position="1205"/>
    </location>
</feature>
<dbReference type="PROSITE" id="PS00678">
    <property type="entry name" value="WD_REPEATS_1"/>
    <property type="match status" value="1"/>
</dbReference>
<dbReference type="InterPro" id="IPR036322">
    <property type="entry name" value="WD40_repeat_dom_sf"/>
</dbReference>
<evidence type="ECO:0000256" key="4">
    <source>
        <dbReference type="ARBA" id="ARBA00022737"/>
    </source>
</evidence>
<dbReference type="Gene3D" id="3.40.50.1820">
    <property type="entry name" value="alpha/beta hydrolase"/>
    <property type="match status" value="1"/>
</dbReference>
<dbReference type="CDD" id="cd17041">
    <property type="entry name" value="Ubl_WDR48"/>
    <property type="match status" value="1"/>
</dbReference>
<dbReference type="InterPro" id="IPR001680">
    <property type="entry name" value="WD40_rpt"/>
</dbReference>
<dbReference type="EMBL" id="JAQIZT010000013">
    <property type="protein sequence ID" value="KAJ6974488.1"/>
    <property type="molecule type" value="Genomic_DNA"/>
</dbReference>
<comment type="caution">
    <text evidence="9">The sequence shown here is derived from an EMBL/GenBank/DDBJ whole genome shotgun (WGS) entry which is preliminary data.</text>
</comment>
<name>A0AAD6LW84_9ROSI</name>
<keyword evidence="4" id="KW-0677">Repeat</keyword>
<dbReference type="SUPFAM" id="SSF50978">
    <property type="entry name" value="WD40 repeat-like"/>
    <property type="match status" value="1"/>
</dbReference>
<evidence type="ECO:0000256" key="2">
    <source>
        <dbReference type="ARBA" id="ARBA00022574"/>
    </source>
</evidence>
<dbReference type="InterPro" id="IPR021772">
    <property type="entry name" value="WDR48/Bun107"/>
</dbReference>
<dbReference type="InterPro" id="IPR022742">
    <property type="entry name" value="Hydrolase_4"/>
</dbReference>
<dbReference type="SUPFAM" id="SSF53474">
    <property type="entry name" value="alpha/beta-Hydrolases"/>
    <property type="match status" value="1"/>
</dbReference>
<dbReference type="PANTHER" id="PTHR22753:SF14">
    <property type="entry name" value="MONOACYLGLYCEROL_DIACYLGLYCEROL O-ACYLTRANSFERASE"/>
    <property type="match status" value="1"/>
</dbReference>
<reference evidence="9" key="1">
    <citation type="journal article" date="2023" name="Mol. Ecol. Resour.">
        <title>Chromosome-level genome assembly of a triploid poplar Populus alba 'Berolinensis'.</title>
        <authorList>
            <person name="Chen S."/>
            <person name="Yu Y."/>
            <person name="Wang X."/>
            <person name="Wang S."/>
            <person name="Zhang T."/>
            <person name="Zhou Y."/>
            <person name="He R."/>
            <person name="Meng N."/>
            <person name="Wang Y."/>
            <person name="Liu W."/>
            <person name="Liu Z."/>
            <person name="Liu J."/>
            <person name="Guo Q."/>
            <person name="Huang H."/>
            <person name="Sederoff R.R."/>
            <person name="Wang G."/>
            <person name="Qu G."/>
            <person name="Chen S."/>
        </authorList>
    </citation>
    <scope>NUCLEOTIDE SEQUENCE</scope>
    <source>
        <strain evidence="9">SC-2020</strain>
    </source>
</reference>
<dbReference type="GO" id="GO:0004144">
    <property type="term" value="F:diacylglycerol O-acyltransferase activity"/>
    <property type="evidence" value="ECO:0007669"/>
    <property type="project" value="UniProtKB-ARBA"/>
</dbReference>
<evidence type="ECO:0000313" key="9">
    <source>
        <dbReference type="EMBL" id="KAJ6974488.1"/>
    </source>
</evidence>
<dbReference type="Pfam" id="PF00400">
    <property type="entry name" value="WD40"/>
    <property type="match status" value="6"/>
</dbReference>
<feature type="repeat" description="WD" evidence="6">
    <location>
        <begin position="256"/>
        <end position="297"/>
    </location>
</feature>
<keyword evidence="10" id="KW-1185">Reference proteome</keyword>
<dbReference type="GO" id="GO:0016020">
    <property type="term" value="C:membrane"/>
    <property type="evidence" value="ECO:0007669"/>
    <property type="project" value="TreeGrafter"/>
</dbReference>
<evidence type="ECO:0000256" key="6">
    <source>
        <dbReference type="PROSITE-ProRule" id="PRU00221"/>
    </source>
</evidence>
<dbReference type="InterPro" id="IPR007130">
    <property type="entry name" value="DAGAT"/>
</dbReference>
<feature type="repeat" description="WD" evidence="6">
    <location>
        <begin position="214"/>
        <end position="255"/>
    </location>
</feature>
<accession>A0AAD6LW84</accession>
<dbReference type="FunFam" id="2.130.10.10:FF:003673">
    <property type="entry name" value="Transducin/WD40 repeat-like superfamily protein"/>
    <property type="match status" value="1"/>
</dbReference>
<dbReference type="FunFam" id="2.130.10.10:FF:001545">
    <property type="entry name" value="WD repeat-containing protein 48"/>
    <property type="match status" value="1"/>
</dbReference>
<proteinExistence type="inferred from homology"/>